<dbReference type="GeneID" id="136808947"/>
<dbReference type="CDD" id="cd00086">
    <property type="entry name" value="homeodomain"/>
    <property type="match status" value="1"/>
</dbReference>
<dbReference type="Gene3D" id="1.10.10.60">
    <property type="entry name" value="Homeodomain-like"/>
    <property type="match status" value="1"/>
</dbReference>
<dbReference type="PROSITE" id="PS50023">
    <property type="entry name" value="LIM_DOMAIN_2"/>
    <property type="match status" value="2"/>
</dbReference>
<evidence type="ECO:0000256" key="1">
    <source>
        <dbReference type="ARBA" id="ARBA00004123"/>
    </source>
</evidence>
<dbReference type="GO" id="GO:0005634">
    <property type="term" value="C:nucleus"/>
    <property type="evidence" value="ECO:0007669"/>
    <property type="project" value="UniProtKB-SubCell"/>
</dbReference>
<protein>
    <submittedName>
        <fullName evidence="15">Uncharacterized protein</fullName>
    </submittedName>
</protein>
<dbReference type="GO" id="GO:0000981">
    <property type="term" value="F:DNA-binding transcription factor activity, RNA polymerase II-specific"/>
    <property type="evidence" value="ECO:0007669"/>
    <property type="project" value="InterPro"/>
</dbReference>
<dbReference type="FunFam" id="1.10.10.60:FF:000041">
    <property type="entry name" value="insulin gene enhancer protein ISL-1"/>
    <property type="match status" value="1"/>
</dbReference>
<keyword evidence="7 9" id="KW-0371">Homeobox</keyword>
<dbReference type="Proteomes" id="UP000594262">
    <property type="component" value="Unplaced"/>
</dbReference>
<dbReference type="Gene3D" id="2.10.110.10">
    <property type="entry name" value="Cysteine Rich Protein"/>
    <property type="match status" value="2"/>
</dbReference>
<evidence type="ECO:0000256" key="12">
    <source>
        <dbReference type="SAM" id="MobiDB-lite"/>
    </source>
</evidence>
<evidence type="ECO:0000259" key="14">
    <source>
        <dbReference type="PROSITE" id="PS50071"/>
    </source>
</evidence>
<evidence type="ECO:0000256" key="5">
    <source>
        <dbReference type="ARBA" id="ARBA00023038"/>
    </source>
</evidence>
<dbReference type="Pfam" id="PF00046">
    <property type="entry name" value="Homeodomain"/>
    <property type="match status" value="1"/>
</dbReference>
<dbReference type="InterPro" id="IPR017970">
    <property type="entry name" value="Homeobox_CS"/>
</dbReference>
<dbReference type="PANTHER" id="PTHR24204">
    <property type="entry name" value="INSULIN GENE ENHANCER PROTEIN"/>
    <property type="match status" value="1"/>
</dbReference>
<name>A0A7M5X263_9CNID</name>
<feature type="region of interest" description="Disordered" evidence="12">
    <location>
        <begin position="405"/>
        <end position="469"/>
    </location>
</feature>
<dbReference type="OrthoDB" id="125004at2759"/>
<feature type="compositionally biased region" description="Polar residues" evidence="12">
    <location>
        <begin position="412"/>
        <end position="433"/>
    </location>
</feature>
<organism evidence="15 16">
    <name type="scientific">Clytia hemisphaerica</name>
    <dbReference type="NCBI Taxonomy" id="252671"/>
    <lineage>
        <taxon>Eukaryota</taxon>
        <taxon>Metazoa</taxon>
        <taxon>Cnidaria</taxon>
        <taxon>Hydrozoa</taxon>
        <taxon>Hydroidolina</taxon>
        <taxon>Leptothecata</taxon>
        <taxon>Obeliida</taxon>
        <taxon>Clytiidae</taxon>
        <taxon>Clytia</taxon>
    </lineage>
</organism>
<feature type="domain" description="Homeobox" evidence="14">
    <location>
        <begin position="216"/>
        <end position="276"/>
    </location>
</feature>
<keyword evidence="6 9" id="KW-0238">DNA-binding</keyword>
<evidence type="ECO:0000313" key="16">
    <source>
        <dbReference type="Proteomes" id="UP000594262"/>
    </source>
</evidence>
<keyword evidence="8 9" id="KW-0539">Nucleus</keyword>
<dbReference type="SMART" id="SM00132">
    <property type="entry name" value="LIM"/>
    <property type="match status" value="2"/>
</dbReference>
<keyword evidence="2 10" id="KW-0479">Metal-binding</keyword>
<dbReference type="GO" id="GO:0048665">
    <property type="term" value="P:neuron fate specification"/>
    <property type="evidence" value="ECO:0007669"/>
    <property type="project" value="InterPro"/>
</dbReference>
<reference evidence="15" key="1">
    <citation type="submission" date="2021-01" db="UniProtKB">
        <authorList>
            <consortium name="EnsemblMetazoa"/>
        </authorList>
    </citation>
    <scope>IDENTIFICATION</scope>
</reference>
<keyword evidence="16" id="KW-1185">Reference proteome</keyword>
<feature type="domain" description="LIM zinc-binding" evidence="13">
    <location>
        <begin position="95"/>
        <end position="156"/>
    </location>
</feature>
<sequence length="469" mass="53026">MSLSRFANDADLRRAESIDEKTINRLELCKIHTCQRCGKSITDEFILRLSTSSEWHTQCLNCENCGDNLSFLDSCYVRNGRPYCKQDYQRMFGKTCSGCNVKLNENDFVMKIKSHVFHPECFRCIICNVILTSGDSFRFNLNGIVCKQHFDAFQGKLNEDMKDPSIFDDDSNNFDHQQQPIKNGADKMKHENGVRKENVGEHNGKSTVDACANETYKPTRIRTVLTDKQVAILKTCYTANPRPDALMKEQLVEMTGLSLRVIRVWFQNKRCKDKKKSVTITAKRKFVNSYDTVTLSTAAAANSSPYLPKRTENQILNNQWASVANQTYSRHGTIQNGSYQSYLINNGGLDNGWYEKESGLQNMQHQTPSPSYSTHEELDLATKTSSSLKPSEFFQLINLPNSSAEISKKHSPTFNANTPGDTSLYKSKQSAHSHISELGWSESEDDHTTHSRPTATSGSGFYTPFQTIA</sequence>
<dbReference type="InterPro" id="IPR001356">
    <property type="entry name" value="HD"/>
</dbReference>
<feature type="domain" description="LIM zinc-binding" evidence="13">
    <location>
        <begin position="32"/>
        <end position="94"/>
    </location>
</feature>
<proteinExistence type="predicted"/>
<dbReference type="PROSITE" id="PS00027">
    <property type="entry name" value="HOMEOBOX_1"/>
    <property type="match status" value="1"/>
</dbReference>
<feature type="compositionally biased region" description="Polar residues" evidence="12">
    <location>
        <begin position="451"/>
        <end position="469"/>
    </location>
</feature>
<evidence type="ECO:0000256" key="4">
    <source>
        <dbReference type="ARBA" id="ARBA00022833"/>
    </source>
</evidence>
<evidence type="ECO:0000313" key="15">
    <source>
        <dbReference type="EnsemblMetazoa" id="CLYHEMP016032.1"/>
    </source>
</evidence>
<dbReference type="InterPro" id="IPR009057">
    <property type="entry name" value="Homeodomain-like_sf"/>
</dbReference>
<evidence type="ECO:0000256" key="9">
    <source>
        <dbReference type="PROSITE-ProRule" id="PRU00108"/>
    </source>
</evidence>
<dbReference type="GO" id="GO:0007409">
    <property type="term" value="P:axonogenesis"/>
    <property type="evidence" value="ECO:0007669"/>
    <property type="project" value="TreeGrafter"/>
</dbReference>
<dbReference type="PANTHER" id="PTHR24204:SF7">
    <property type="entry name" value="LIM ZINC-BINDING DOMAIN-CONTAINING PROTEIN"/>
    <property type="match status" value="1"/>
</dbReference>
<evidence type="ECO:0000256" key="6">
    <source>
        <dbReference type="ARBA" id="ARBA00023125"/>
    </source>
</evidence>
<dbReference type="SUPFAM" id="SSF57716">
    <property type="entry name" value="Glucocorticoid receptor-like (DNA-binding domain)"/>
    <property type="match status" value="1"/>
</dbReference>
<evidence type="ECO:0000256" key="2">
    <source>
        <dbReference type="ARBA" id="ARBA00022723"/>
    </source>
</evidence>
<evidence type="ECO:0000256" key="10">
    <source>
        <dbReference type="PROSITE-ProRule" id="PRU00125"/>
    </source>
</evidence>
<dbReference type="GO" id="GO:0046872">
    <property type="term" value="F:metal ion binding"/>
    <property type="evidence" value="ECO:0007669"/>
    <property type="project" value="UniProtKB-KW"/>
</dbReference>
<dbReference type="SMART" id="SM00389">
    <property type="entry name" value="HOX"/>
    <property type="match status" value="1"/>
</dbReference>
<accession>A0A7M5X263</accession>
<evidence type="ECO:0000256" key="8">
    <source>
        <dbReference type="ARBA" id="ARBA00023242"/>
    </source>
</evidence>
<comment type="subcellular location">
    <subcellularLocation>
        <location evidence="1 9 11">Nucleus</location>
    </subcellularLocation>
</comment>
<keyword evidence="4 10" id="KW-0862">Zinc</keyword>
<dbReference type="SUPFAM" id="SSF46689">
    <property type="entry name" value="Homeodomain-like"/>
    <property type="match status" value="1"/>
</dbReference>
<feature type="DNA-binding region" description="Homeobox" evidence="9">
    <location>
        <begin position="218"/>
        <end position="277"/>
    </location>
</feature>
<keyword evidence="5 10" id="KW-0440">LIM domain</keyword>
<dbReference type="InterPro" id="IPR001781">
    <property type="entry name" value="Znf_LIM"/>
</dbReference>
<evidence type="ECO:0000256" key="3">
    <source>
        <dbReference type="ARBA" id="ARBA00022737"/>
    </source>
</evidence>
<evidence type="ECO:0000256" key="7">
    <source>
        <dbReference type="ARBA" id="ARBA00023155"/>
    </source>
</evidence>
<dbReference type="RefSeq" id="XP_066921614.1">
    <property type="nucleotide sequence ID" value="XM_067065513.1"/>
</dbReference>
<dbReference type="PROSITE" id="PS00478">
    <property type="entry name" value="LIM_DOMAIN_1"/>
    <property type="match status" value="2"/>
</dbReference>
<evidence type="ECO:0000259" key="13">
    <source>
        <dbReference type="PROSITE" id="PS50023"/>
    </source>
</evidence>
<dbReference type="AlphaFoldDB" id="A0A7M5X263"/>
<evidence type="ECO:0000256" key="11">
    <source>
        <dbReference type="RuleBase" id="RU000682"/>
    </source>
</evidence>
<dbReference type="GO" id="GO:0045944">
    <property type="term" value="P:positive regulation of transcription by RNA polymerase II"/>
    <property type="evidence" value="ECO:0007669"/>
    <property type="project" value="InterPro"/>
</dbReference>
<dbReference type="InterPro" id="IPR047169">
    <property type="entry name" value="ISL1/2-like"/>
</dbReference>
<keyword evidence="3" id="KW-0677">Repeat</keyword>
<dbReference type="Pfam" id="PF00412">
    <property type="entry name" value="LIM"/>
    <property type="match status" value="2"/>
</dbReference>
<dbReference type="EnsemblMetazoa" id="CLYHEMT016032.1">
    <property type="protein sequence ID" value="CLYHEMP016032.1"/>
    <property type="gene ID" value="CLYHEMG016032"/>
</dbReference>
<dbReference type="PROSITE" id="PS50071">
    <property type="entry name" value="HOMEOBOX_2"/>
    <property type="match status" value="1"/>
</dbReference>
<dbReference type="GO" id="GO:0000987">
    <property type="term" value="F:cis-regulatory region sequence-specific DNA binding"/>
    <property type="evidence" value="ECO:0007669"/>
    <property type="project" value="TreeGrafter"/>
</dbReference>